<proteinExistence type="predicted"/>
<evidence type="ECO:0008006" key="3">
    <source>
        <dbReference type="Google" id="ProtNLM"/>
    </source>
</evidence>
<dbReference type="OrthoDB" id="7362266at2"/>
<dbReference type="EMBL" id="AVFL01000018">
    <property type="protein sequence ID" value="EWY38444.1"/>
    <property type="molecule type" value="Genomic_DNA"/>
</dbReference>
<comment type="caution">
    <text evidence="1">The sequence shown here is derived from an EMBL/GenBank/DDBJ whole genome shotgun (WGS) entry which is preliminary data.</text>
</comment>
<evidence type="ECO:0000313" key="1">
    <source>
        <dbReference type="EMBL" id="EWY38444.1"/>
    </source>
</evidence>
<accession>W9GXA9</accession>
<protein>
    <recommendedName>
        <fullName evidence="3">HEPN domain-containing protein</fullName>
    </recommendedName>
</protein>
<gene>
    <name evidence="1" type="ORF">N825_13220</name>
</gene>
<sequence length="140" mass="15463">MTKKGPTKAVDPSFLEGRLRIARAYLKAARTEATMSEEGDIGNPAMSQVVNAAIAFTDALTAKYAGVANQQDHAAAIRALRDTLGNRLPSAQETRLRRILGEKDEIQYGTRFKTIMDAGRMLAQLEEFALWAEAELKRPR</sequence>
<dbReference type="Proteomes" id="UP000019486">
    <property type="component" value="Unassembled WGS sequence"/>
</dbReference>
<dbReference type="AlphaFoldDB" id="W9GXA9"/>
<evidence type="ECO:0000313" key="2">
    <source>
        <dbReference type="Proteomes" id="UP000019486"/>
    </source>
</evidence>
<dbReference type="RefSeq" id="WP_037457112.1">
    <property type="nucleotide sequence ID" value="NZ_AVFL01000018.1"/>
</dbReference>
<name>W9GXA9_9PROT</name>
<reference evidence="1 2" key="1">
    <citation type="submission" date="2013-08" db="EMBL/GenBank/DDBJ databases">
        <title>The genome sequence of Skermanella stibiiresistens.</title>
        <authorList>
            <person name="Zhu W."/>
            <person name="Wang G."/>
        </authorList>
    </citation>
    <scope>NUCLEOTIDE SEQUENCE [LARGE SCALE GENOMIC DNA]</scope>
    <source>
        <strain evidence="1 2">SB22</strain>
    </source>
</reference>
<keyword evidence="2" id="KW-1185">Reference proteome</keyword>
<organism evidence="1 2">
    <name type="scientific">Skermanella stibiiresistens SB22</name>
    <dbReference type="NCBI Taxonomy" id="1385369"/>
    <lineage>
        <taxon>Bacteria</taxon>
        <taxon>Pseudomonadati</taxon>
        <taxon>Pseudomonadota</taxon>
        <taxon>Alphaproteobacteria</taxon>
        <taxon>Rhodospirillales</taxon>
        <taxon>Azospirillaceae</taxon>
        <taxon>Skermanella</taxon>
    </lineage>
</organism>